<dbReference type="Proteomes" id="UP000887579">
    <property type="component" value="Unplaced"/>
</dbReference>
<name>A0AC34FB72_9BILA</name>
<evidence type="ECO:0000313" key="1">
    <source>
        <dbReference type="Proteomes" id="UP000887579"/>
    </source>
</evidence>
<accession>A0AC34FB72</accession>
<evidence type="ECO:0000313" key="2">
    <source>
        <dbReference type="WBParaSite" id="ES5_v2.g14421.t1"/>
    </source>
</evidence>
<dbReference type="WBParaSite" id="ES5_v2.g14421.t1">
    <property type="protein sequence ID" value="ES5_v2.g14421.t1"/>
    <property type="gene ID" value="ES5_v2.g14421"/>
</dbReference>
<organism evidence="1 2">
    <name type="scientific">Panagrolaimus sp. ES5</name>
    <dbReference type="NCBI Taxonomy" id="591445"/>
    <lineage>
        <taxon>Eukaryota</taxon>
        <taxon>Metazoa</taxon>
        <taxon>Ecdysozoa</taxon>
        <taxon>Nematoda</taxon>
        <taxon>Chromadorea</taxon>
        <taxon>Rhabditida</taxon>
        <taxon>Tylenchina</taxon>
        <taxon>Panagrolaimomorpha</taxon>
        <taxon>Panagrolaimoidea</taxon>
        <taxon>Panagrolaimidae</taxon>
        <taxon>Panagrolaimus</taxon>
    </lineage>
</organism>
<reference evidence="2" key="1">
    <citation type="submission" date="2022-11" db="UniProtKB">
        <authorList>
            <consortium name="WormBaseParasite"/>
        </authorList>
    </citation>
    <scope>IDENTIFICATION</scope>
</reference>
<sequence length="175" mass="20217">MSVSRKEFWDISETFKLFDPNFLNSLGHHVDGLIFQPSDPYTPGQFNFLMKWKPPEESSIDFKLKIKKLHHSEGNEASVGNVNFVGELFVHGLPEAFATIKVTEMLNQFDGRIIECNYKDGQWLLMRERTDKSRPNSYPTAKSVMETIKNPLTEQHLVDFIAQNTYVKSSKCQQK</sequence>
<protein>
    <submittedName>
        <fullName evidence="2">mRNA guanylyltransferase</fullName>
    </submittedName>
</protein>
<proteinExistence type="predicted"/>